<dbReference type="Pfam" id="PF23222">
    <property type="entry name" value="RRM_PARP14_1"/>
    <property type="match status" value="1"/>
</dbReference>
<proteinExistence type="predicted"/>
<evidence type="ECO:0000256" key="4">
    <source>
        <dbReference type="ARBA" id="ARBA00022679"/>
    </source>
</evidence>
<dbReference type="GO" id="GO:0046872">
    <property type="term" value="F:metal ion binding"/>
    <property type="evidence" value="ECO:0007669"/>
    <property type="project" value="UniProtKB-KW"/>
</dbReference>
<dbReference type="EMBL" id="JBHFQA010000003">
    <property type="protein sequence ID" value="KAL2100849.1"/>
    <property type="molecule type" value="Genomic_DNA"/>
</dbReference>
<dbReference type="AlphaFoldDB" id="A0ABD1KP07"/>
<gene>
    <name evidence="9" type="ORF">ACEWY4_002610</name>
</gene>
<evidence type="ECO:0000256" key="2">
    <source>
        <dbReference type="ARBA" id="ARBA00004906"/>
    </source>
</evidence>
<dbReference type="InterPro" id="IPR057051">
    <property type="entry name" value="PARP14_RPM_1"/>
</dbReference>
<dbReference type="GO" id="GO:0003723">
    <property type="term" value="F:RNA binding"/>
    <property type="evidence" value="ECO:0007669"/>
    <property type="project" value="UniProtKB-UniRule"/>
</dbReference>
<evidence type="ECO:0000256" key="3">
    <source>
        <dbReference type="ARBA" id="ARBA00012483"/>
    </source>
</evidence>
<feature type="region of interest" description="Disordered" evidence="7">
    <location>
        <begin position="161"/>
        <end position="194"/>
    </location>
</feature>
<evidence type="ECO:0000256" key="5">
    <source>
        <dbReference type="ARBA" id="ARBA00022723"/>
    </source>
</evidence>
<dbReference type="PANTHER" id="PTHR12622">
    <property type="entry name" value="DELTEX-RELATED"/>
    <property type="match status" value="1"/>
</dbReference>
<evidence type="ECO:0000313" key="10">
    <source>
        <dbReference type="Proteomes" id="UP001591681"/>
    </source>
</evidence>
<feature type="region of interest" description="Disordered" evidence="7">
    <location>
        <begin position="854"/>
        <end position="888"/>
    </location>
</feature>
<dbReference type="Proteomes" id="UP001591681">
    <property type="component" value="Unassembled WGS sequence"/>
</dbReference>
<feature type="region of interest" description="Disordered" evidence="7">
    <location>
        <begin position="548"/>
        <end position="622"/>
    </location>
</feature>
<feature type="compositionally biased region" description="Basic and acidic residues" evidence="7">
    <location>
        <begin position="595"/>
        <end position="605"/>
    </location>
</feature>
<dbReference type="InterPro" id="IPR039398">
    <property type="entry name" value="Deltex_fam"/>
</dbReference>
<feature type="compositionally biased region" description="Basic and acidic residues" evidence="7">
    <location>
        <begin position="800"/>
        <end position="816"/>
    </location>
</feature>
<dbReference type="Pfam" id="PF18102">
    <property type="entry name" value="DTC"/>
    <property type="match status" value="1"/>
</dbReference>
<feature type="compositionally biased region" description="Basic and acidic residues" evidence="7">
    <location>
        <begin position="422"/>
        <end position="437"/>
    </location>
</feature>
<evidence type="ECO:0000256" key="7">
    <source>
        <dbReference type="SAM" id="MobiDB-lite"/>
    </source>
</evidence>
<dbReference type="Gene3D" id="3.30.390.130">
    <property type="match status" value="1"/>
</dbReference>
<comment type="catalytic activity">
    <reaction evidence="1">
        <text>S-ubiquitinyl-[E2 ubiquitin-conjugating enzyme]-L-cysteine + [acceptor protein]-L-lysine = [E2 ubiquitin-conjugating enzyme]-L-cysteine + N(6)-ubiquitinyl-[acceptor protein]-L-lysine.</text>
        <dbReference type="EC" id="2.3.2.27"/>
    </reaction>
</comment>
<dbReference type="InterPro" id="IPR039399">
    <property type="entry name" value="Deltex_C_sf"/>
</dbReference>
<evidence type="ECO:0000313" key="9">
    <source>
        <dbReference type="EMBL" id="KAL2100849.1"/>
    </source>
</evidence>
<comment type="caution">
    <text evidence="9">The sequence shown here is derived from an EMBL/GenBank/DDBJ whole genome shotgun (WGS) entry which is preliminary data.</text>
</comment>
<feature type="compositionally biased region" description="Low complexity" evidence="7">
    <location>
        <begin position="607"/>
        <end position="621"/>
    </location>
</feature>
<keyword evidence="5" id="KW-0479">Metal-binding</keyword>
<feature type="compositionally biased region" description="Polar residues" evidence="7">
    <location>
        <begin position="861"/>
        <end position="884"/>
    </location>
</feature>
<feature type="domain" description="RRM" evidence="8">
    <location>
        <begin position="6"/>
        <end position="90"/>
    </location>
</feature>
<feature type="compositionally biased region" description="Polar residues" evidence="7">
    <location>
        <begin position="570"/>
        <end position="591"/>
    </location>
</feature>
<comment type="pathway">
    <text evidence="2">Protein modification; protein ubiquitination.</text>
</comment>
<dbReference type="InterPro" id="IPR039396">
    <property type="entry name" value="Deltex_C"/>
</dbReference>
<keyword evidence="4" id="KW-0808">Transferase</keyword>
<evidence type="ECO:0000259" key="8">
    <source>
        <dbReference type="PROSITE" id="PS50102"/>
    </source>
</evidence>
<dbReference type="InterPro" id="IPR000504">
    <property type="entry name" value="RRM_dom"/>
</dbReference>
<dbReference type="EC" id="2.3.2.27" evidence="3"/>
<feature type="region of interest" description="Disordered" evidence="7">
    <location>
        <begin position="794"/>
        <end position="825"/>
    </location>
</feature>
<evidence type="ECO:0000256" key="6">
    <source>
        <dbReference type="PROSITE-ProRule" id="PRU00176"/>
    </source>
</evidence>
<dbReference type="InterPro" id="IPR012677">
    <property type="entry name" value="Nucleotide-bd_a/b_plait_sf"/>
</dbReference>
<dbReference type="Gene3D" id="3.30.70.330">
    <property type="match status" value="1"/>
</dbReference>
<dbReference type="GO" id="GO:0061630">
    <property type="term" value="F:ubiquitin protein ligase activity"/>
    <property type="evidence" value="ECO:0007669"/>
    <property type="project" value="UniProtKB-EC"/>
</dbReference>
<feature type="compositionally biased region" description="Basic and acidic residues" evidence="7">
    <location>
        <begin position="161"/>
        <end position="172"/>
    </location>
</feature>
<accession>A0ABD1KP07</accession>
<keyword evidence="10" id="KW-1185">Reference proteome</keyword>
<protein>
    <recommendedName>
        <fullName evidence="3">RING-type E3 ubiquitin transferase</fullName>
        <ecNumber evidence="3">2.3.2.27</ecNumber>
    </recommendedName>
</protein>
<feature type="region of interest" description="Disordered" evidence="7">
    <location>
        <begin position="395"/>
        <end position="446"/>
    </location>
</feature>
<name>A0ABD1KP07_9TELE</name>
<feature type="compositionally biased region" description="Low complexity" evidence="7">
    <location>
        <begin position="398"/>
        <end position="420"/>
    </location>
</feature>
<organism evidence="9 10">
    <name type="scientific">Coilia grayii</name>
    <name type="common">Gray's grenadier anchovy</name>
    <dbReference type="NCBI Taxonomy" id="363190"/>
    <lineage>
        <taxon>Eukaryota</taxon>
        <taxon>Metazoa</taxon>
        <taxon>Chordata</taxon>
        <taxon>Craniata</taxon>
        <taxon>Vertebrata</taxon>
        <taxon>Euteleostomi</taxon>
        <taxon>Actinopterygii</taxon>
        <taxon>Neopterygii</taxon>
        <taxon>Teleostei</taxon>
        <taxon>Clupei</taxon>
        <taxon>Clupeiformes</taxon>
        <taxon>Clupeoidei</taxon>
        <taxon>Engraulidae</taxon>
        <taxon>Coilinae</taxon>
        <taxon>Coilia</taxon>
    </lineage>
</organism>
<dbReference type="PROSITE" id="PS50102">
    <property type="entry name" value="RRM"/>
    <property type="match status" value="1"/>
</dbReference>
<evidence type="ECO:0000256" key="1">
    <source>
        <dbReference type="ARBA" id="ARBA00000900"/>
    </source>
</evidence>
<reference evidence="9 10" key="1">
    <citation type="submission" date="2024-09" db="EMBL/GenBank/DDBJ databases">
        <title>A chromosome-level genome assembly of Gray's grenadier anchovy, Coilia grayii.</title>
        <authorList>
            <person name="Fu Z."/>
        </authorList>
    </citation>
    <scope>NUCLEOTIDE SEQUENCE [LARGE SCALE GENOMIC DNA]</scope>
    <source>
        <strain evidence="9">G4</strain>
        <tissue evidence="9">Muscle</tissue>
    </source>
</reference>
<keyword evidence="6" id="KW-0694">RNA-binding</keyword>
<sequence>MAGLTQSLQVEGLPSDVEHDRLIDKLLIHFLRPSNGGGEVVSVTVSKGRPRSALVTFEDRKVALSVLSHHPHILELDGQRHELCVTLASPPPSNADKVILTMSVTVNCEQLPQGRRAMTSLQRRFPDLHIRFSSADEHCCSLSGPYSQVQPAVAHLLQLHESSRDGSSRSEQENGLVPTASQSEQTWRDLSGPPSLLPQQTLGSLAGREVENLGAEGGALALTLPESHLLGMQEELKCDAEVNDLFLIMDSDLFQYLRRCEEYKRILRDHNVEVVDETNQGLTTLFFQARSKVMAVSGRAESEVTGRTLRILVRAQKELRQLQQAQEASLRKDQVSKSALYPQGGLSKALDNIQNLLPKLLLNQDDDNVYIIGESSDVSQAKQLLVLGFHHGQEDVGASAPSSSHSPLQPLSSASSPSDAGQGERSDPRPPKEDARVGKMLRTSSGDRKMEYKLAARFKSSGVGGLGLGLGSRPGDFSDLKDQRDPDVQRNGTTFGHLGTSSASEDRALVRAAGLDFGALSVSPPERTGEDILFRSANLQPPAGAISITTSTRTPLTVPPPQTAFDLKTPSASGLPSGSATSLKRASSFSGRSRPKQEEEEKREPGAAAVPAPRSRPRSNSITSIVHSAEVTVPQLMWSHMKEAYCTRLDDMMSDLKMSESQSETDTCVKVVLKGAESSVVVSCQRELQKLVSMVTLDFSVMQLRLSDLGVGEGDEVFEACCVDLRARFRKVSQRIIGGTLYLIGPKLLCSQVDAALREVFSGGMRQNDPSHLFLKLGASSKVGLDHDLTLEGQLSSNSDTEKNTNRKTDLRKGDKLSSQPTESTLRAKCGNMTTLENIAGGLSQPVVKKELVVREKAERSGSTSGRKSKTYTSLSPSVDTNQGPAARWLDEKQDSLPVTLSKRQESVKHANLHCSPLMTCSICGDGSSQSLTACGLNLCAQCLSHHSHCKLCLKKVTERVLLDQKLQWTKGQDQASAGREREPGIRGTMNIVELHLSLAGHVRDTTAKITYHIPDGIQDEGHPFPGSPFKGGFFEAYLPLSAKGKSLLPCLKKAFQRGLTFTVSTGNTAPDRVTKVVWHNIPHKTKMEGGKSGNGYPDSNYLNRLSEALKAHGIEAVPAPVTLDKNKP</sequence>